<dbReference type="InterPro" id="IPR003661">
    <property type="entry name" value="HisK_dim/P_dom"/>
</dbReference>
<evidence type="ECO:0000256" key="4">
    <source>
        <dbReference type="ARBA" id="ARBA00022475"/>
    </source>
</evidence>
<evidence type="ECO:0000259" key="11">
    <source>
        <dbReference type="PROSITE" id="PS50109"/>
    </source>
</evidence>
<comment type="caution">
    <text evidence="12">The sequence shown here is derived from an EMBL/GenBank/DDBJ whole genome shotgun (WGS) entry which is preliminary data.</text>
</comment>
<keyword evidence="13" id="KW-1185">Reference proteome</keyword>
<dbReference type="SUPFAM" id="SSF47384">
    <property type="entry name" value="Homodimeric domain of signal transducing histidine kinase"/>
    <property type="match status" value="1"/>
</dbReference>
<feature type="domain" description="Histidine kinase" evidence="11">
    <location>
        <begin position="286"/>
        <end position="496"/>
    </location>
</feature>
<dbReference type="SMART" id="SM00387">
    <property type="entry name" value="HATPase_c"/>
    <property type="match status" value="1"/>
</dbReference>
<dbReference type="SMART" id="SM00388">
    <property type="entry name" value="HisKA"/>
    <property type="match status" value="1"/>
</dbReference>
<sequence>MIQTEMRRLYRNLVIGGVAITLFCYGIMSFSHNRFDDYQTKRLLSLDAQLSAVLLMSGGAQSLPESQFTWSTPVSEPLALSAIKKSISSVRIVSTSSGYDQAEFTAWPALVGSAKQKAFVFRVAPLMTRFLTTDTLSYEDKKQLLSAMSCVLTVAPSVDYSEFPIGVSVVQDKHGQPGFIWKDAAQPPMHFTVLQESVLSLPLIMVLVVGLGMVLMILFIWRELASLDVKRKKFESITRQIARGRSGLTKEIPDSSGTLKELAYSFDSMSSHIQRLLKVQREMINAISHELRTPIARLRFGLEMVKDEVDDGVLTTIEALEGDVEELNTLVDEVLTYGKLEDGSLELSFKEVPIHQIVEGILQHNHLLLQHLKVEVSIEKSDLVLADEHHLNRALQNLILNAAKYANSRIALTFFCDDERWQLDIEDDGPGIPLEDRDKVFIPFQRLDNSRTRASGGYGLGLAIVQRIAFWHGGAVLIEESQFGGAKFRFIWSRNQHQKTLS</sequence>
<dbReference type="Gene3D" id="3.30.565.10">
    <property type="entry name" value="Histidine kinase-like ATPase, C-terminal domain"/>
    <property type="match status" value="1"/>
</dbReference>
<dbReference type="AlphaFoldDB" id="A0A9X1IQ26"/>
<comment type="catalytic activity">
    <reaction evidence="1">
        <text>ATP + protein L-histidine = ADP + protein N-phospho-L-histidine.</text>
        <dbReference type="EC" id="2.7.13.3"/>
    </reaction>
</comment>
<feature type="transmembrane region" description="Helical" evidence="10">
    <location>
        <begin position="12"/>
        <end position="31"/>
    </location>
</feature>
<evidence type="ECO:0000256" key="6">
    <source>
        <dbReference type="ARBA" id="ARBA00022679"/>
    </source>
</evidence>
<proteinExistence type="predicted"/>
<keyword evidence="10" id="KW-0472">Membrane</keyword>
<dbReference type="InterPro" id="IPR004358">
    <property type="entry name" value="Sig_transdc_His_kin-like_C"/>
</dbReference>
<dbReference type="InterPro" id="IPR036890">
    <property type="entry name" value="HATPase_C_sf"/>
</dbReference>
<dbReference type="GO" id="GO:0005886">
    <property type="term" value="C:plasma membrane"/>
    <property type="evidence" value="ECO:0007669"/>
    <property type="project" value="UniProtKB-SubCell"/>
</dbReference>
<accession>A0A9X1IQ26</accession>
<dbReference type="PRINTS" id="PR00344">
    <property type="entry name" value="BCTRLSENSOR"/>
</dbReference>
<evidence type="ECO:0000256" key="1">
    <source>
        <dbReference type="ARBA" id="ARBA00000085"/>
    </source>
</evidence>
<evidence type="ECO:0000256" key="3">
    <source>
        <dbReference type="ARBA" id="ARBA00012438"/>
    </source>
</evidence>
<evidence type="ECO:0000256" key="5">
    <source>
        <dbReference type="ARBA" id="ARBA00022553"/>
    </source>
</evidence>
<dbReference type="InterPro" id="IPR003594">
    <property type="entry name" value="HATPase_dom"/>
</dbReference>
<dbReference type="InterPro" id="IPR036097">
    <property type="entry name" value="HisK_dim/P_sf"/>
</dbReference>
<protein>
    <recommendedName>
        <fullName evidence="3">histidine kinase</fullName>
        <ecNumber evidence="3">2.7.13.3</ecNumber>
    </recommendedName>
</protein>
<dbReference type="Gene3D" id="1.10.287.130">
    <property type="match status" value="1"/>
</dbReference>
<organism evidence="12 13">
    <name type="scientific">Marinomonas algarum</name>
    <dbReference type="NCBI Taxonomy" id="2883105"/>
    <lineage>
        <taxon>Bacteria</taxon>
        <taxon>Pseudomonadati</taxon>
        <taxon>Pseudomonadota</taxon>
        <taxon>Gammaproteobacteria</taxon>
        <taxon>Oceanospirillales</taxon>
        <taxon>Oceanospirillaceae</taxon>
        <taxon>Marinomonas</taxon>
    </lineage>
</organism>
<keyword evidence="6" id="KW-0808">Transferase</keyword>
<dbReference type="Pfam" id="PF02518">
    <property type="entry name" value="HATPase_c"/>
    <property type="match status" value="1"/>
</dbReference>
<reference evidence="12" key="1">
    <citation type="submission" date="2021-10" db="EMBL/GenBank/DDBJ databases">
        <title>Marinomonas pontica sp. nov., isolated from the Black Sea.</title>
        <authorList>
            <person name="Zhao L.-H."/>
            <person name="Xue J.-H."/>
        </authorList>
    </citation>
    <scope>NUCLEOTIDE SEQUENCE</scope>
    <source>
        <strain evidence="12">E8</strain>
    </source>
</reference>
<keyword evidence="10" id="KW-1133">Transmembrane helix</keyword>
<keyword evidence="5" id="KW-0597">Phosphoprotein</keyword>
<dbReference type="InterPro" id="IPR005467">
    <property type="entry name" value="His_kinase_dom"/>
</dbReference>
<dbReference type="Pfam" id="PF00512">
    <property type="entry name" value="HisKA"/>
    <property type="match status" value="1"/>
</dbReference>
<evidence type="ECO:0000313" key="12">
    <source>
        <dbReference type="EMBL" id="MCB5162016.1"/>
    </source>
</evidence>
<keyword evidence="9" id="KW-0067">ATP-binding</keyword>
<dbReference type="RefSeq" id="WP_226754379.1">
    <property type="nucleotide sequence ID" value="NZ_JAJATW010000011.1"/>
</dbReference>
<evidence type="ECO:0000313" key="13">
    <source>
        <dbReference type="Proteomes" id="UP001139095"/>
    </source>
</evidence>
<dbReference type="PANTHER" id="PTHR44936">
    <property type="entry name" value="SENSOR PROTEIN CREC"/>
    <property type="match status" value="1"/>
</dbReference>
<evidence type="ECO:0000256" key="7">
    <source>
        <dbReference type="ARBA" id="ARBA00022741"/>
    </source>
</evidence>
<gene>
    <name evidence="12" type="ORF">LG368_08880</name>
</gene>
<dbReference type="PROSITE" id="PS50109">
    <property type="entry name" value="HIS_KIN"/>
    <property type="match status" value="1"/>
</dbReference>
<keyword evidence="10" id="KW-0812">Transmembrane</keyword>
<dbReference type="PANTHER" id="PTHR44936:SF10">
    <property type="entry name" value="SENSOR PROTEIN RSTB"/>
    <property type="match status" value="1"/>
</dbReference>
<evidence type="ECO:0000256" key="2">
    <source>
        <dbReference type="ARBA" id="ARBA00004651"/>
    </source>
</evidence>
<dbReference type="EMBL" id="JAJATW010000011">
    <property type="protein sequence ID" value="MCB5162016.1"/>
    <property type="molecule type" value="Genomic_DNA"/>
</dbReference>
<name>A0A9X1IQ26_9GAMM</name>
<dbReference type="GO" id="GO:0005524">
    <property type="term" value="F:ATP binding"/>
    <property type="evidence" value="ECO:0007669"/>
    <property type="project" value="UniProtKB-KW"/>
</dbReference>
<evidence type="ECO:0000256" key="10">
    <source>
        <dbReference type="SAM" id="Phobius"/>
    </source>
</evidence>
<dbReference type="InterPro" id="IPR050980">
    <property type="entry name" value="2C_sensor_his_kinase"/>
</dbReference>
<keyword evidence="8 12" id="KW-0418">Kinase</keyword>
<dbReference type="EC" id="2.7.13.3" evidence="3"/>
<evidence type="ECO:0000256" key="8">
    <source>
        <dbReference type="ARBA" id="ARBA00022777"/>
    </source>
</evidence>
<dbReference type="GO" id="GO:0000155">
    <property type="term" value="F:phosphorelay sensor kinase activity"/>
    <property type="evidence" value="ECO:0007669"/>
    <property type="project" value="InterPro"/>
</dbReference>
<dbReference type="Proteomes" id="UP001139095">
    <property type="component" value="Unassembled WGS sequence"/>
</dbReference>
<evidence type="ECO:0000256" key="9">
    <source>
        <dbReference type="ARBA" id="ARBA00022840"/>
    </source>
</evidence>
<dbReference type="SUPFAM" id="SSF55874">
    <property type="entry name" value="ATPase domain of HSP90 chaperone/DNA topoisomerase II/histidine kinase"/>
    <property type="match status" value="1"/>
</dbReference>
<dbReference type="CDD" id="cd00082">
    <property type="entry name" value="HisKA"/>
    <property type="match status" value="1"/>
</dbReference>
<keyword evidence="7" id="KW-0547">Nucleotide-binding</keyword>
<comment type="subcellular location">
    <subcellularLocation>
        <location evidence="2">Cell membrane</location>
        <topology evidence="2">Multi-pass membrane protein</topology>
    </subcellularLocation>
</comment>
<keyword evidence="4" id="KW-1003">Cell membrane</keyword>
<feature type="transmembrane region" description="Helical" evidence="10">
    <location>
        <begin position="199"/>
        <end position="221"/>
    </location>
</feature>